<dbReference type="EMBL" id="MFYX01000031">
    <property type="protein sequence ID" value="OGK06443.1"/>
    <property type="molecule type" value="Genomic_DNA"/>
</dbReference>
<proteinExistence type="predicted"/>
<protein>
    <recommendedName>
        <fullName evidence="3">FlgD Ig-like domain-containing protein</fullName>
    </recommendedName>
</protein>
<gene>
    <name evidence="1" type="ORF">A2519_11825</name>
</gene>
<dbReference type="AlphaFoldDB" id="A0A1F7FII5"/>
<dbReference type="Gene3D" id="2.60.40.4070">
    <property type="match status" value="1"/>
</dbReference>
<organism evidence="1 2">
    <name type="scientific">Candidatus Raymondbacteria bacterium RIFOXYD12_FULL_49_13</name>
    <dbReference type="NCBI Taxonomy" id="1817890"/>
    <lineage>
        <taxon>Bacteria</taxon>
        <taxon>Raymondiibacteriota</taxon>
    </lineage>
</organism>
<evidence type="ECO:0000313" key="1">
    <source>
        <dbReference type="EMBL" id="OGK06443.1"/>
    </source>
</evidence>
<accession>A0A1F7FII5</accession>
<reference evidence="1 2" key="1">
    <citation type="journal article" date="2016" name="Nat. Commun.">
        <title>Thousands of microbial genomes shed light on interconnected biogeochemical processes in an aquifer system.</title>
        <authorList>
            <person name="Anantharaman K."/>
            <person name="Brown C.T."/>
            <person name="Hug L.A."/>
            <person name="Sharon I."/>
            <person name="Castelle C.J."/>
            <person name="Probst A.J."/>
            <person name="Thomas B.C."/>
            <person name="Singh A."/>
            <person name="Wilkins M.J."/>
            <person name="Karaoz U."/>
            <person name="Brodie E.L."/>
            <person name="Williams K.H."/>
            <person name="Hubbard S.S."/>
            <person name="Banfield J.F."/>
        </authorList>
    </citation>
    <scope>NUCLEOTIDE SEQUENCE [LARGE SCALE GENOMIC DNA]</scope>
</reference>
<evidence type="ECO:0000313" key="2">
    <source>
        <dbReference type="Proteomes" id="UP000179243"/>
    </source>
</evidence>
<name>A0A1F7FII5_UNCRA</name>
<evidence type="ECO:0008006" key="3">
    <source>
        <dbReference type="Google" id="ProtNLM"/>
    </source>
</evidence>
<comment type="caution">
    <text evidence="1">The sequence shown here is derived from an EMBL/GenBank/DDBJ whole genome shotgun (WGS) entry which is preliminary data.</text>
</comment>
<dbReference type="Proteomes" id="UP000179243">
    <property type="component" value="Unassembled WGS sequence"/>
</dbReference>
<sequence>MSQKAIEDSIPGHTCWTLAYPGCQGRPSLAAKYYISARTCSGHADKANQISYMEVLTGEFFAPWNTVGWIQEITHPTPGYESYYRGWLNVFWHGYDTNTISELDMVKGQESNLWVGTYTDAAMYSQEYATHTLNVTEATDSLIRFSLSDSMADSIYTYPLTVKVRVNNSWGDSVDAVQDGKAVPVRRVTNGGLDYVLVKAAPDRGEVVLAKTGTTNLALIPVNPGWNMLSLNVHPQDSSVNGLFGSLHGFRLLKNSAGQLYWPAYGIDSIGSLHTGQGYTAYADSADTVRASGTRIDAASTPIPLSAGWNLIAYLPEVDIPAEIALQTITAQTAIVKNGQGQIYCPDFTTNTMGNMKAGQGYKIYMKSTAALIYPATAAGKYLTNATGLLNIPIPKHYLMSMNTGNNATLLSNQAALNGNTLPDTSEIGAFDENGVLVGAGVNIHGIAAFSIWGDNALTSEKDGCNPGEKVTFLLWDGAREYPVEFEGQSSISYREDGLFIGSLSVPKGLPISKFALSKVYPNPCGGQVQILFDVPALGGVDRQDIDIAIYDVRGRLVHQLAKGKYKANHYRVFWQGTNNERAMLGCGVYIIQMKASNFSKNLKVFMIR</sequence>